<dbReference type="Pfam" id="PF02796">
    <property type="entry name" value="HTH_7"/>
    <property type="match status" value="1"/>
</dbReference>
<reference evidence="6" key="2">
    <citation type="submission" date="2014-05" db="EMBL/GenBank/DDBJ databases">
        <title>Draft genome sequence of Virgibacillus massiliensis Vm-5.</title>
        <authorList>
            <person name="Khelaifia S."/>
            <person name="Croce O."/>
            <person name="Lagier J.C."/>
            <person name="Raoult D."/>
        </authorList>
    </citation>
    <scope>NUCLEOTIDE SEQUENCE [LARGE SCALE GENOMIC DNA]</scope>
    <source>
        <strain evidence="6">Vm-5</strain>
    </source>
</reference>
<dbReference type="AlphaFoldDB" id="A0A024Q9H1"/>
<sequence>MADLGYMRISTDNDAQKFDRQQAQLEALGIDVIYSDRMSGSKRSRPQLDKMLQELKQGDTVHIVSIDRLSRSTKDLLDIVEVIRSRGASLKSIQDTWLDTSSDNPMSDFLLTVMGALGQMERAMINKRINEGIAVAKQKGVKFGRPTKNKTKVAHAIELYHAGKHTTKEIAEITGVSKATLYRKLNEQAKQEQIG</sequence>
<protein>
    <submittedName>
        <fullName evidence="5">DNA-invertase hin</fullName>
    </submittedName>
</protein>
<dbReference type="Gene3D" id="3.40.50.1390">
    <property type="entry name" value="Resolvase, N-terminal catalytic domain"/>
    <property type="match status" value="1"/>
</dbReference>
<dbReference type="PANTHER" id="PTHR30461:SF2">
    <property type="entry name" value="SERINE RECOMBINASE PINE-RELATED"/>
    <property type="match status" value="1"/>
</dbReference>
<evidence type="ECO:0000256" key="3">
    <source>
        <dbReference type="ARBA" id="ARBA00023172"/>
    </source>
</evidence>
<organism evidence="5 6">
    <name type="scientific">Virgibacillus massiliensis</name>
    <dbReference type="NCBI Taxonomy" id="1462526"/>
    <lineage>
        <taxon>Bacteria</taxon>
        <taxon>Bacillati</taxon>
        <taxon>Bacillota</taxon>
        <taxon>Bacilli</taxon>
        <taxon>Bacillales</taxon>
        <taxon>Bacillaceae</taxon>
        <taxon>Virgibacillus</taxon>
    </lineage>
</organism>
<dbReference type="CDD" id="cd03768">
    <property type="entry name" value="SR_ResInv"/>
    <property type="match status" value="1"/>
</dbReference>
<evidence type="ECO:0000313" key="5">
    <source>
        <dbReference type="EMBL" id="CDQ38912.1"/>
    </source>
</evidence>
<dbReference type="PROSITE" id="PS51736">
    <property type="entry name" value="RECOMBINASES_3"/>
    <property type="match status" value="1"/>
</dbReference>
<dbReference type="InterPro" id="IPR006119">
    <property type="entry name" value="Resolv_N"/>
</dbReference>
<dbReference type="eggNOG" id="COG1961">
    <property type="taxonomic scope" value="Bacteria"/>
</dbReference>
<dbReference type="OrthoDB" id="9797501at2"/>
<dbReference type="SUPFAM" id="SSF46689">
    <property type="entry name" value="Homeodomain-like"/>
    <property type="match status" value="1"/>
</dbReference>
<evidence type="ECO:0000256" key="1">
    <source>
        <dbReference type="ARBA" id="ARBA00009913"/>
    </source>
</evidence>
<dbReference type="GO" id="GO:0000150">
    <property type="term" value="F:DNA strand exchange activity"/>
    <property type="evidence" value="ECO:0007669"/>
    <property type="project" value="InterPro"/>
</dbReference>
<reference evidence="5 6" key="1">
    <citation type="submission" date="2014-03" db="EMBL/GenBank/DDBJ databases">
        <authorList>
            <person name="Urmite Genomes U."/>
        </authorList>
    </citation>
    <scope>NUCLEOTIDE SEQUENCE [LARGE SCALE GENOMIC DNA]</scope>
    <source>
        <strain evidence="5 6">Vm-5</strain>
    </source>
</reference>
<dbReference type="SMART" id="SM00857">
    <property type="entry name" value="Resolvase"/>
    <property type="match status" value="1"/>
</dbReference>
<name>A0A024Q9H1_9BACI</name>
<dbReference type="PANTHER" id="PTHR30461">
    <property type="entry name" value="DNA-INVERTASE FROM LAMBDOID PROPHAGE"/>
    <property type="match status" value="1"/>
</dbReference>
<dbReference type="InterPro" id="IPR036162">
    <property type="entry name" value="Resolvase-like_N_sf"/>
</dbReference>
<proteinExistence type="inferred from homology"/>
<dbReference type="Proteomes" id="UP000028875">
    <property type="component" value="Unassembled WGS sequence"/>
</dbReference>
<evidence type="ECO:0000256" key="2">
    <source>
        <dbReference type="ARBA" id="ARBA00023125"/>
    </source>
</evidence>
<dbReference type="STRING" id="1462526.BN990_01189"/>
<dbReference type="InterPro" id="IPR050639">
    <property type="entry name" value="SSR_resolvase"/>
</dbReference>
<keyword evidence="3" id="KW-0233">DNA recombination</keyword>
<dbReference type="GO" id="GO:0003677">
    <property type="term" value="F:DNA binding"/>
    <property type="evidence" value="ECO:0007669"/>
    <property type="project" value="UniProtKB-KW"/>
</dbReference>
<evidence type="ECO:0000313" key="6">
    <source>
        <dbReference type="Proteomes" id="UP000028875"/>
    </source>
</evidence>
<keyword evidence="2" id="KW-0238">DNA-binding</keyword>
<dbReference type="RefSeq" id="WP_038242895.1">
    <property type="nucleotide sequence ID" value="NZ_BNER01000003.1"/>
</dbReference>
<dbReference type="InterPro" id="IPR006120">
    <property type="entry name" value="Resolvase_HTH_dom"/>
</dbReference>
<comment type="caution">
    <text evidence="5">The sequence shown here is derived from an EMBL/GenBank/DDBJ whole genome shotgun (WGS) entry which is preliminary data.</text>
</comment>
<dbReference type="InterPro" id="IPR009057">
    <property type="entry name" value="Homeodomain-like_sf"/>
</dbReference>
<feature type="domain" description="Resolvase/invertase-type recombinase catalytic" evidence="4">
    <location>
        <begin position="2"/>
        <end position="140"/>
    </location>
</feature>
<evidence type="ECO:0000259" key="4">
    <source>
        <dbReference type="PROSITE" id="PS51736"/>
    </source>
</evidence>
<keyword evidence="6" id="KW-1185">Reference proteome</keyword>
<accession>A0A024Q9H1</accession>
<comment type="similarity">
    <text evidence="1">Belongs to the site-specific recombinase resolvase family.</text>
</comment>
<gene>
    <name evidence="5" type="primary">hin_1</name>
    <name evidence="5" type="ORF">BN990_01189</name>
</gene>
<dbReference type="SUPFAM" id="SSF53041">
    <property type="entry name" value="Resolvase-like"/>
    <property type="match status" value="1"/>
</dbReference>
<dbReference type="Pfam" id="PF00239">
    <property type="entry name" value="Resolvase"/>
    <property type="match status" value="1"/>
</dbReference>
<dbReference type="Gene3D" id="1.10.10.60">
    <property type="entry name" value="Homeodomain-like"/>
    <property type="match status" value="1"/>
</dbReference>
<dbReference type="EMBL" id="CCDP010000001">
    <property type="protein sequence ID" value="CDQ38912.1"/>
    <property type="molecule type" value="Genomic_DNA"/>
</dbReference>